<dbReference type="Proteomes" id="UP000821845">
    <property type="component" value="Chromosome 5"/>
</dbReference>
<proteinExistence type="predicted"/>
<evidence type="ECO:0000313" key="1">
    <source>
        <dbReference type="EMBL" id="KAH6930473.1"/>
    </source>
</evidence>
<keyword evidence="2" id="KW-1185">Reference proteome</keyword>
<organism evidence="1 2">
    <name type="scientific">Hyalomma asiaticum</name>
    <name type="common">Tick</name>
    <dbReference type="NCBI Taxonomy" id="266040"/>
    <lineage>
        <taxon>Eukaryota</taxon>
        <taxon>Metazoa</taxon>
        <taxon>Ecdysozoa</taxon>
        <taxon>Arthropoda</taxon>
        <taxon>Chelicerata</taxon>
        <taxon>Arachnida</taxon>
        <taxon>Acari</taxon>
        <taxon>Parasitiformes</taxon>
        <taxon>Ixodida</taxon>
        <taxon>Ixodoidea</taxon>
        <taxon>Ixodidae</taxon>
        <taxon>Hyalomminae</taxon>
        <taxon>Hyalomma</taxon>
    </lineage>
</organism>
<gene>
    <name evidence="1" type="ORF">HPB50_013994</name>
</gene>
<sequence length="92" mass="10373">MMGNEPVDTYAVSPLIRRAWCSGARLEAASVPSRATPDADDQRGSSARQDAMAVKWEKLSPAEFQQLQDYVQCEWSRCMHLFCTGRIGYLCR</sequence>
<dbReference type="EMBL" id="CM023485">
    <property type="protein sequence ID" value="KAH6930473.1"/>
    <property type="molecule type" value="Genomic_DNA"/>
</dbReference>
<reference evidence="1" key="1">
    <citation type="submission" date="2020-05" db="EMBL/GenBank/DDBJ databases">
        <title>Large-scale comparative analyses of tick genomes elucidate their genetic diversity and vector capacities.</title>
        <authorList>
            <person name="Jia N."/>
            <person name="Wang J."/>
            <person name="Shi W."/>
            <person name="Du L."/>
            <person name="Sun Y."/>
            <person name="Zhan W."/>
            <person name="Jiang J."/>
            <person name="Wang Q."/>
            <person name="Zhang B."/>
            <person name="Ji P."/>
            <person name="Sakyi L.B."/>
            <person name="Cui X."/>
            <person name="Yuan T."/>
            <person name="Jiang B."/>
            <person name="Yang W."/>
            <person name="Lam T.T.-Y."/>
            <person name="Chang Q."/>
            <person name="Ding S."/>
            <person name="Wang X."/>
            <person name="Zhu J."/>
            <person name="Ruan X."/>
            <person name="Zhao L."/>
            <person name="Wei J."/>
            <person name="Que T."/>
            <person name="Du C."/>
            <person name="Cheng J."/>
            <person name="Dai P."/>
            <person name="Han X."/>
            <person name="Huang E."/>
            <person name="Gao Y."/>
            <person name="Liu J."/>
            <person name="Shao H."/>
            <person name="Ye R."/>
            <person name="Li L."/>
            <person name="Wei W."/>
            <person name="Wang X."/>
            <person name="Wang C."/>
            <person name="Yang T."/>
            <person name="Huo Q."/>
            <person name="Li W."/>
            <person name="Guo W."/>
            <person name="Chen H."/>
            <person name="Zhou L."/>
            <person name="Ni X."/>
            <person name="Tian J."/>
            <person name="Zhou Y."/>
            <person name="Sheng Y."/>
            <person name="Liu T."/>
            <person name="Pan Y."/>
            <person name="Xia L."/>
            <person name="Li J."/>
            <person name="Zhao F."/>
            <person name="Cao W."/>
        </authorList>
    </citation>
    <scope>NUCLEOTIDE SEQUENCE</scope>
    <source>
        <strain evidence="1">Hyas-2018</strain>
    </source>
</reference>
<comment type="caution">
    <text evidence="1">The sequence shown here is derived from an EMBL/GenBank/DDBJ whole genome shotgun (WGS) entry which is preliminary data.</text>
</comment>
<protein>
    <submittedName>
        <fullName evidence="1">Uncharacterized protein</fullName>
    </submittedName>
</protein>
<accession>A0ACB7S6U8</accession>
<evidence type="ECO:0000313" key="2">
    <source>
        <dbReference type="Proteomes" id="UP000821845"/>
    </source>
</evidence>
<name>A0ACB7S6U8_HYAAI</name>